<dbReference type="Gene3D" id="1.10.10.10">
    <property type="entry name" value="Winged helix-like DNA-binding domain superfamily/Winged helix DNA-binding domain"/>
    <property type="match status" value="1"/>
</dbReference>
<dbReference type="PROSITE" id="PS50995">
    <property type="entry name" value="HTH_MARR_2"/>
    <property type="match status" value="1"/>
</dbReference>
<keyword evidence="2" id="KW-0238">DNA-binding</keyword>
<evidence type="ECO:0000256" key="3">
    <source>
        <dbReference type="ARBA" id="ARBA00023163"/>
    </source>
</evidence>
<feature type="domain" description="HTH marR-type" evidence="4">
    <location>
        <begin position="60"/>
        <end position="193"/>
    </location>
</feature>
<dbReference type="InterPro" id="IPR036390">
    <property type="entry name" value="WH_DNA-bd_sf"/>
</dbReference>
<dbReference type="GO" id="GO:0003700">
    <property type="term" value="F:DNA-binding transcription factor activity"/>
    <property type="evidence" value="ECO:0007669"/>
    <property type="project" value="InterPro"/>
</dbReference>
<evidence type="ECO:0000313" key="5">
    <source>
        <dbReference type="EMBL" id="OWP83407.1"/>
    </source>
</evidence>
<dbReference type="PANTHER" id="PTHR42756:SF1">
    <property type="entry name" value="TRANSCRIPTIONAL REPRESSOR OF EMRAB OPERON"/>
    <property type="match status" value="1"/>
</dbReference>
<evidence type="ECO:0000259" key="4">
    <source>
        <dbReference type="PROSITE" id="PS50995"/>
    </source>
</evidence>
<protein>
    <submittedName>
        <fullName evidence="5">MarR family transcriptional regulator</fullName>
    </submittedName>
</protein>
<dbReference type="InterPro" id="IPR036388">
    <property type="entry name" value="WH-like_DNA-bd_sf"/>
</dbReference>
<dbReference type="SMART" id="SM00347">
    <property type="entry name" value="HTH_MARR"/>
    <property type="match status" value="1"/>
</dbReference>
<keyword evidence="3" id="KW-0804">Transcription</keyword>
<dbReference type="Proteomes" id="UP000197768">
    <property type="component" value="Unassembled WGS sequence"/>
</dbReference>
<dbReference type="Pfam" id="PF13463">
    <property type="entry name" value="HTH_27"/>
    <property type="match status" value="1"/>
</dbReference>
<dbReference type="PANTHER" id="PTHR42756">
    <property type="entry name" value="TRANSCRIPTIONAL REGULATOR, MARR"/>
    <property type="match status" value="1"/>
</dbReference>
<dbReference type="SUPFAM" id="SSF46785">
    <property type="entry name" value="Winged helix' DNA-binding domain"/>
    <property type="match status" value="1"/>
</dbReference>
<evidence type="ECO:0000256" key="1">
    <source>
        <dbReference type="ARBA" id="ARBA00023015"/>
    </source>
</evidence>
<sequence length="214" mass="25471">MNTDFFIQLLLKVKEFEEEVPFKNSVTVDEFRLWLNEKAYQETNPTALFKKENKTVFDIENEIAKQVILLGRFSKQMIRRGLKDFPQLANEEFTYLYRMIDEDSLTKMQLIERNAHEKQTGIEIIKRLVKNDLLEELPDEKDKRITRLRITPKGKTYFNESVEGVTRISRVLAARLHEDEKSDLLALLKKLNEFHFNVYFNHKDSNIDEINELI</sequence>
<dbReference type="RefSeq" id="WP_088393719.1">
    <property type="nucleotide sequence ID" value="NZ_MTCZ01000118.1"/>
</dbReference>
<organism evidence="5 6">
    <name type="scientific">Flavobacterium davisii</name>
    <dbReference type="NCBI Taxonomy" id="2906077"/>
    <lineage>
        <taxon>Bacteria</taxon>
        <taxon>Pseudomonadati</taxon>
        <taxon>Bacteroidota</taxon>
        <taxon>Flavobacteriia</taxon>
        <taxon>Flavobacteriales</taxon>
        <taxon>Flavobacteriaceae</taxon>
        <taxon>Flavobacterium</taxon>
    </lineage>
</organism>
<dbReference type="AlphaFoldDB" id="A0A246GGZ8"/>
<proteinExistence type="predicted"/>
<evidence type="ECO:0000256" key="2">
    <source>
        <dbReference type="ARBA" id="ARBA00023125"/>
    </source>
</evidence>
<evidence type="ECO:0000313" key="6">
    <source>
        <dbReference type="Proteomes" id="UP000197768"/>
    </source>
</evidence>
<gene>
    <name evidence="5" type="ORF">BWK59_10620</name>
</gene>
<reference evidence="5 6" key="1">
    <citation type="journal article" date="2017" name="Infect. Genet. Evol.">
        <title>Comparative genome analysis of fish pathogen Flavobacterium columnare reveals extensive sequence diversity within the species.</title>
        <authorList>
            <person name="Kayansamruaj P."/>
            <person name="Dong H.T."/>
            <person name="Hirono I."/>
            <person name="Kondo H."/>
            <person name="Senapin S."/>
            <person name="Rodkhum C."/>
        </authorList>
    </citation>
    <scope>NUCLEOTIDE SEQUENCE [LARGE SCALE GENOMIC DNA]</scope>
    <source>
        <strain evidence="5 6">1215</strain>
    </source>
</reference>
<accession>A0A246GGZ8</accession>
<name>A0A246GGZ8_9FLAO</name>
<dbReference type="GO" id="GO:0003677">
    <property type="term" value="F:DNA binding"/>
    <property type="evidence" value="ECO:0007669"/>
    <property type="project" value="UniProtKB-KW"/>
</dbReference>
<dbReference type="EMBL" id="MTCZ01000118">
    <property type="protein sequence ID" value="OWP83407.1"/>
    <property type="molecule type" value="Genomic_DNA"/>
</dbReference>
<dbReference type="InterPro" id="IPR000835">
    <property type="entry name" value="HTH_MarR-typ"/>
</dbReference>
<comment type="caution">
    <text evidence="5">The sequence shown here is derived from an EMBL/GenBank/DDBJ whole genome shotgun (WGS) entry which is preliminary data.</text>
</comment>
<keyword evidence="1" id="KW-0805">Transcription regulation</keyword>